<dbReference type="GO" id="GO:0003700">
    <property type="term" value="F:DNA-binding transcription factor activity"/>
    <property type="evidence" value="ECO:0007669"/>
    <property type="project" value="InterPro"/>
</dbReference>
<dbReference type="Gene3D" id="3.40.50.10490">
    <property type="entry name" value="Glucose-6-phosphate isomerase like protein, domain 1"/>
    <property type="match status" value="1"/>
</dbReference>
<name>A0A2U8HIP7_9RHOB</name>
<dbReference type="PANTHER" id="PTHR30514">
    <property type="entry name" value="GLUCOKINASE"/>
    <property type="match status" value="1"/>
</dbReference>
<dbReference type="Pfam" id="PF01418">
    <property type="entry name" value="HTH_6"/>
    <property type="match status" value="1"/>
</dbReference>
<dbReference type="InterPro" id="IPR047640">
    <property type="entry name" value="RpiR-like"/>
</dbReference>
<accession>A0A2U8HIP7</accession>
<keyword evidence="3" id="KW-0804">Transcription</keyword>
<dbReference type="EMBL" id="CP022190">
    <property type="protein sequence ID" value="AWI85608.1"/>
    <property type="molecule type" value="Genomic_DNA"/>
</dbReference>
<dbReference type="RefSeq" id="WP_108969457.1">
    <property type="nucleotide sequence ID" value="NZ_CP022190.1"/>
</dbReference>
<sequence>MDIFATLMQEGLKLSQSEQRIADLVLKDIDFATNASITDLAARAEVSPPTVTRFCRRLGCNSFSDFKVTLAKSSYVGLRYLRPEAKSSTPSEVAEDIVTKAQKALFMMHDALDMSAMERAAETLSRAEMIYAFGSGGNSSMIVNEMQNRLFRLGARITTSTDHGMQMMQASAVTQRDVVFGSSFSGRNAELVRAFGLARDQGATTIALTQSGSPVSEAADVVLSVVLPEGENIFRPTSTRYAMLAVVDILANLVAYTNRTESAATLRRIKESLIRHRDGDDRQLLGD</sequence>
<dbReference type="SUPFAM" id="SSF53697">
    <property type="entry name" value="SIS domain"/>
    <property type="match status" value="1"/>
</dbReference>
<protein>
    <submittedName>
        <fullName evidence="6">RpiR family transcriptional regulator</fullName>
    </submittedName>
</protein>
<dbReference type="CDD" id="cd05013">
    <property type="entry name" value="SIS_RpiR"/>
    <property type="match status" value="1"/>
</dbReference>
<feature type="domain" description="SIS" evidence="5">
    <location>
        <begin position="120"/>
        <end position="260"/>
    </location>
</feature>
<dbReference type="PANTHER" id="PTHR30514:SF1">
    <property type="entry name" value="HTH-TYPE TRANSCRIPTIONAL REGULATOR HEXR-RELATED"/>
    <property type="match status" value="1"/>
</dbReference>
<dbReference type="GO" id="GO:0097367">
    <property type="term" value="F:carbohydrate derivative binding"/>
    <property type="evidence" value="ECO:0007669"/>
    <property type="project" value="InterPro"/>
</dbReference>
<organism evidence="6 7">
    <name type="scientific">Alloyangia pacifica</name>
    <dbReference type="NCBI Taxonomy" id="311180"/>
    <lineage>
        <taxon>Bacteria</taxon>
        <taxon>Pseudomonadati</taxon>
        <taxon>Pseudomonadota</taxon>
        <taxon>Alphaproteobacteria</taxon>
        <taxon>Rhodobacterales</taxon>
        <taxon>Roseobacteraceae</taxon>
        <taxon>Alloyangia</taxon>
    </lineage>
</organism>
<evidence type="ECO:0000256" key="3">
    <source>
        <dbReference type="ARBA" id="ARBA00023163"/>
    </source>
</evidence>
<dbReference type="GO" id="GO:1901135">
    <property type="term" value="P:carbohydrate derivative metabolic process"/>
    <property type="evidence" value="ECO:0007669"/>
    <property type="project" value="InterPro"/>
</dbReference>
<dbReference type="Proteomes" id="UP000244915">
    <property type="component" value="Chromosome 2"/>
</dbReference>
<dbReference type="InterPro" id="IPR036388">
    <property type="entry name" value="WH-like_DNA-bd_sf"/>
</dbReference>
<evidence type="ECO:0000256" key="2">
    <source>
        <dbReference type="ARBA" id="ARBA00023125"/>
    </source>
</evidence>
<dbReference type="GO" id="GO:0003677">
    <property type="term" value="F:DNA binding"/>
    <property type="evidence" value="ECO:0007669"/>
    <property type="project" value="UniProtKB-KW"/>
</dbReference>
<dbReference type="OrthoDB" id="8582409at2"/>
<dbReference type="Pfam" id="PF01380">
    <property type="entry name" value="SIS"/>
    <property type="match status" value="1"/>
</dbReference>
<keyword evidence="1" id="KW-0805">Transcription regulation</keyword>
<dbReference type="AlphaFoldDB" id="A0A2U8HIP7"/>
<evidence type="ECO:0000259" key="4">
    <source>
        <dbReference type="PROSITE" id="PS51071"/>
    </source>
</evidence>
<dbReference type="InterPro" id="IPR001347">
    <property type="entry name" value="SIS_dom"/>
</dbReference>
<dbReference type="PROSITE" id="PS51464">
    <property type="entry name" value="SIS"/>
    <property type="match status" value="1"/>
</dbReference>
<reference evidence="6 7" key="1">
    <citation type="submission" date="2017-06" db="EMBL/GenBank/DDBJ databases">
        <title>Yangia sp. YSBP01 complete genome sequence.</title>
        <authorList>
            <person name="Woo J.-H."/>
            <person name="Kim H.-S."/>
        </authorList>
    </citation>
    <scope>NUCLEOTIDE SEQUENCE [LARGE SCALE GENOMIC DNA]</scope>
    <source>
        <strain evidence="6 7">YSBP01</strain>
    </source>
</reference>
<dbReference type="InterPro" id="IPR035472">
    <property type="entry name" value="RpiR-like_SIS"/>
</dbReference>
<dbReference type="InterPro" id="IPR009057">
    <property type="entry name" value="Homeodomain-like_sf"/>
</dbReference>
<dbReference type="SUPFAM" id="SSF46689">
    <property type="entry name" value="Homeodomain-like"/>
    <property type="match status" value="1"/>
</dbReference>
<gene>
    <name evidence="6" type="ORF">CEW88_18000</name>
</gene>
<proteinExistence type="predicted"/>
<evidence type="ECO:0000256" key="1">
    <source>
        <dbReference type="ARBA" id="ARBA00023015"/>
    </source>
</evidence>
<feature type="domain" description="HTH rpiR-type" evidence="4">
    <location>
        <begin position="1"/>
        <end position="77"/>
    </location>
</feature>
<dbReference type="Gene3D" id="1.10.10.10">
    <property type="entry name" value="Winged helix-like DNA-binding domain superfamily/Winged helix DNA-binding domain"/>
    <property type="match status" value="1"/>
</dbReference>
<dbReference type="InterPro" id="IPR000281">
    <property type="entry name" value="HTH_RpiR"/>
</dbReference>
<evidence type="ECO:0000313" key="7">
    <source>
        <dbReference type="Proteomes" id="UP000244915"/>
    </source>
</evidence>
<evidence type="ECO:0000313" key="6">
    <source>
        <dbReference type="EMBL" id="AWI85608.1"/>
    </source>
</evidence>
<dbReference type="InterPro" id="IPR046348">
    <property type="entry name" value="SIS_dom_sf"/>
</dbReference>
<dbReference type="KEGG" id="ypac:CEW88_18000"/>
<dbReference type="PROSITE" id="PS51071">
    <property type="entry name" value="HTH_RPIR"/>
    <property type="match status" value="1"/>
</dbReference>
<keyword evidence="2" id="KW-0238">DNA-binding</keyword>
<evidence type="ECO:0000259" key="5">
    <source>
        <dbReference type="PROSITE" id="PS51464"/>
    </source>
</evidence>